<name>A0A563W2E3_9CYAN</name>
<dbReference type="Proteomes" id="UP000320055">
    <property type="component" value="Unassembled WGS sequence"/>
</dbReference>
<reference evidence="2 3" key="1">
    <citation type="submission" date="2019-01" db="EMBL/GenBank/DDBJ databases">
        <authorList>
            <person name="Brito A."/>
        </authorList>
    </citation>
    <scope>NUCLEOTIDE SEQUENCE [LARGE SCALE GENOMIC DNA]</scope>
    <source>
        <strain evidence="2">1</strain>
    </source>
</reference>
<evidence type="ECO:0000313" key="3">
    <source>
        <dbReference type="Proteomes" id="UP000320055"/>
    </source>
</evidence>
<evidence type="ECO:0000313" key="2">
    <source>
        <dbReference type="EMBL" id="VEP17862.1"/>
    </source>
</evidence>
<sequence length="59" mass="6888">MFPFMTYNGCNSQSHSPKAHKERKLKFLKWMRDDLETRLAGLNAAISTLESQLEREETT</sequence>
<keyword evidence="3" id="KW-1185">Reference proteome</keyword>
<dbReference type="EMBL" id="CAACVJ010000612">
    <property type="protein sequence ID" value="VEP17862.1"/>
    <property type="molecule type" value="Genomic_DNA"/>
</dbReference>
<gene>
    <name evidence="2" type="ORF">H1P_650028</name>
</gene>
<keyword evidence="1" id="KW-0175">Coiled coil</keyword>
<feature type="coiled-coil region" evidence="1">
    <location>
        <begin position="32"/>
        <end position="59"/>
    </location>
</feature>
<protein>
    <submittedName>
        <fullName evidence="2">Uncharacterized protein</fullName>
    </submittedName>
</protein>
<evidence type="ECO:0000256" key="1">
    <source>
        <dbReference type="SAM" id="Coils"/>
    </source>
</evidence>
<organism evidence="2 3">
    <name type="scientific">Hyella patelloides LEGE 07179</name>
    <dbReference type="NCBI Taxonomy" id="945734"/>
    <lineage>
        <taxon>Bacteria</taxon>
        <taxon>Bacillati</taxon>
        <taxon>Cyanobacteriota</taxon>
        <taxon>Cyanophyceae</taxon>
        <taxon>Pleurocapsales</taxon>
        <taxon>Hyellaceae</taxon>
        <taxon>Hyella</taxon>
    </lineage>
</organism>
<accession>A0A563W2E3</accession>
<dbReference type="RefSeq" id="WP_144867267.1">
    <property type="nucleotide sequence ID" value="NZ_LR213824.1"/>
</dbReference>
<dbReference type="OrthoDB" id="488906at2"/>
<proteinExistence type="predicted"/>
<dbReference type="AlphaFoldDB" id="A0A563W2E3"/>